<evidence type="ECO:0000256" key="1">
    <source>
        <dbReference type="SAM" id="MobiDB-lite"/>
    </source>
</evidence>
<dbReference type="EMBL" id="JBJQOH010000003">
    <property type="protein sequence ID" value="KAL3692235.1"/>
    <property type="molecule type" value="Genomic_DNA"/>
</dbReference>
<evidence type="ECO:0000313" key="3">
    <source>
        <dbReference type="Proteomes" id="UP001633002"/>
    </source>
</evidence>
<name>A0ABD3HKU3_9MARC</name>
<dbReference type="AlphaFoldDB" id="A0ABD3HKU3"/>
<proteinExistence type="predicted"/>
<comment type="caution">
    <text evidence="2">The sequence shown here is derived from an EMBL/GenBank/DDBJ whole genome shotgun (WGS) entry which is preliminary data.</text>
</comment>
<accession>A0ABD3HKU3</accession>
<organism evidence="2 3">
    <name type="scientific">Riccia sorocarpa</name>
    <dbReference type="NCBI Taxonomy" id="122646"/>
    <lineage>
        <taxon>Eukaryota</taxon>
        <taxon>Viridiplantae</taxon>
        <taxon>Streptophyta</taxon>
        <taxon>Embryophyta</taxon>
        <taxon>Marchantiophyta</taxon>
        <taxon>Marchantiopsida</taxon>
        <taxon>Marchantiidae</taxon>
        <taxon>Marchantiales</taxon>
        <taxon>Ricciaceae</taxon>
        <taxon>Riccia</taxon>
    </lineage>
</organism>
<dbReference type="Proteomes" id="UP001633002">
    <property type="component" value="Unassembled WGS sequence"/>
</dbReference>
<evidence type="ECO:0000313" key="2">
    <source>
        <dbReference type="EMBL" id="KAL3692235.1"/>
    </source>
</evidence>
<feature type="region of interest" description="Disordered" evidence="1">
    <location>
        <begin position="1"/>
        <end position="34"/>
    </location>
</feature>
<protein>
    <submittedName>
        <fullName evidence="2">Uncharacterized protein</fullName>
    </submittedName>
</protein>
<gene>
    <name evidence="2" type="ORF">R1sor_005886</name>
</gene>
<sequence length="102" mass="11332">MRSLRSSNVGARNREAEGGQEAPPSTEKANATTTGSYSGVSWVAYSWNPKDDESLIPPKAFQAKWLDLSIALNTISRERRLAARREVYRLKVKMEWAFGGTG</sequence>
<reference evidence="2 3" key="1">
    <citation type="submission" date="2024-09" db="EMBL/GenBank/DDBJ databases">
        <title>Chromosome-scale assembly of Riccia sorocarpa.</title>
        <authorList>
            <person name="Paukszto L."/>
        </authorList>
    </citation>
    <scope>NUCLEOTIDE SEQUENCE [LARGE SCALE GENOMIC DNA]</scope>
    <source>
        <strain evidence="2">LP-2024</strain>
        <tissue evidence="2">Aerial parts of the thallus</tissue>
    </source>
</reference>
<keyword evidence="3" id="KW-1185">Reference proteome</keyword>
<feature type="compositionally biased region" description="Polar residues" evidence="1">
    <location>
        <begin position="1"/>
        <end position="10"/>
    </location>
</feature>